<reference evidence="1" key="1">
    <citation type="submission" date="2021-02" db="EMBL/GenBank/DDBJ databases">
        <title>First Annotated Genome of the Yellow-green Alga Tribonema minus.</title>
        <authorList>
            <person name="Mahan K.M."/>
        </authorList>
    </citation>
    <scope>NUCLEOTIDE SEQUENCE</scope>
    <source>
        <strain evidence="1">UTEX B ZZ1240</strain>
    </source>
</reference>
<keyword evidence="2" id="KW-1185">Reference proteome</keyword>
<organism evidence="1 2">
    <name type="scientific">Tribonema minus</name>
    <dbReference type="NCBI Taxonomy" id="303371"/>
    <lineage>
        <taxon>Eukaryota</taxon>
        <taxon>Sar</taxon>
        <taxon>Stramenopiles</taxon>
        <taxon>Ochrophyta</taxon>
        <taxon>PX clade</taxon>
        <taxon>Xanthophyceae</taxon>
        <taxon>Tribonematales</taxon>
        <taxon>Tribonemataceae</taxon>
        <taxon>Tribonema</taxon>
    </lineage>
</organism>
<sequence>MSPCSTTAQARHWNKQLMVHGDRMYNIPPILSSSSSTQLMVDASGIMPLPPRTTAANGYFGDRIAASMASGDDCFNGGNWYDGSTAAAAAGNNGYLSGKADASASATNAYFVGSAADNMPLMPVARDLPNVSMISGADFRGGSTCAYAISDCLRVCVPPIVQQQRCARAQGGDAVAHAWFIKTALSTSSPCVIYQDGVVNFKHHAAVVLALTSLRKSHSGAVRSCRLQLSMHHHQ</sequence>
<dbReference type="EMBL" id="JAFCMP010000457">
    <property type="protein sequence ID" value="KAG5179503.1"/>
    <property type="molecule type" value="Genomic_DNA"/>
</dbReference>
<gene>
    <name evidence="1" type="ORF">JKP88DRAFT_247323</name>
</gene>
<proteinExistence type="predicted"/>
<dbReference type="AlphaFoldDB" id="A0A835YRU5"/>
<comment type="caution">
    <text evidence="1">The sequence shown here is derived from an EMBL/GenBank/DDBJ whole genome shotgun (WGS) entry which is preliminary data.</text>
</comment>
<evidence type="ECO:0000313" key="1">
    <source>
        <dbReference type="EMBL" id="KAG5179503.1"/>
    </source>
</evidence>
<evidence type="ECO:0000313" key="2">
    <source>
        <dbReference type="Proteomes" id="UP000664859"/>
    </source>
</evidence>
<protein>
    <submittedName>
        <fullName evidence="1">Uncharacterized protein</fullName>
    </submittedName>
</protein>
<accession>A0A835YRU5</accession>
<name>A0A835YRU5_9STRA</name>
<dbReference type="Proteomes" id="UP000664859">
    <property type="component" value="Unassembled WGS sequence"/>
</dbReference>